<feature type="compositionally biased region" description="Basic and acidic residues" evidence="1">
    <location>
        <begin position="88"/>
        <end position="103"/>
    </location>
</feature>
<dbReference type="AlphaFoldDB" id="A0A1B6CYZ7"/>
<dbReference type="EMBL" id="GEDC01018644">
    <property type="protein sequence ID" value="JAS18654.1"/>
    <property type="molecule type" value="Transcribed_RNA"/>
</dbReference>
<reference evidence="2" key="1">
    <citation type="submission" date="2015-12" db="EMBL/GenBank/DDBJ databases">
        <title>De novo transcriptome assembly of four potential Pierce s Disease insect vectors from Arizona vineyards.</title>
        <authorList>
            <person name="Tassone E.E."/>
        </authorList>
    </citation>
    <scope>NUCLEOTIDE SEQUENCE</scope>
</reference>
<feature type="region of interest" description="Disordered" evidence="1">
    <location>
        <begin position="40"/>
        <end position="103"/>
    </location>
</feature>
<accession>A0A1B6CYZ7</accession>
<feature type="compositionally biased region" description="Low complexity" evidence="1">
    <location>
        <begin position="54"/>
        <end position="63"/>
    </location>
</feature>
<organism evidence="2">
    <name type="scientific">Clastoptera arizonana</name>
    <name type="common">Arizona spittle bug</name>
    <dbReference type="NCBI Taxonomy" id="38151"/>
    <lineage>
        <taxon>Eukaryota</taxon>
        <taxon>Metazoa</taxon>
        <taxon>Ecdysozoa</taxon>
        <taxon>Arthropoda</taxon>
        <taxon>Hexapoda</taxon>
        <taxon>Insecta</taxon>
        <taxon>Pterygota</taxon>
        <taxon>Neoptera</taxon>
        <taxon>Paraneoptera</taxon>
        <taxon>Hemiptera</taxon>
        <taxon>Auchenorrhyncha</taxon>
        <taxon>Cercopoidea</taxon>
        <taxon>Clastopteridae</taxon>
        <taxon>Clastoptera</taxon>
    </lineage>
</organism>
<proteinExistence type="predicted"/>
<name>A0A1B6CYZ7_9HEMI</name>
<protein>
    <submittedName>
        <fullName evidence="2">Uncharacterized protein</fullName>
    </submittedName>
</protein>
<sequence length="103" mass="11917">MEFYIHFILGCTLCSWISREIVAKSPTELRTKRQIKFPDTFTPQHHQHYNEGQSSTLSDSPSSQYHSRSSVIYEKGPTWSSSARRAKYSVEESSWKSEGRSNL</sequence>
<evidence type="ECO:0000256" key="1">
    <source>
        <dbReference type="SAM" id="MobiDB-lite"/>
    </source>
</evidence>
<gene>
    <name evidence="2" type="ORF">g.44431</name>
</gene>
<feature type="non-terminal residue" evidence="2">
    <location>
        <position position="103"/>
    </location>
</feature>
<evidence type="ECO:0000313" key="2">
    <source>
        <dbReference type="EMBL" id="JAS18654.1"/>
    </source>
</evidence>